<dbReference type="EMBL" id="JAODNV010000007">
    <property type="protein sequence ID" value="MCT8990015.1"/>
    <property type="molecule type" value="Genomic_DNA"/>
</dbReference>
<sequence length="60" mass="6269">MSKLFARFLKDESGATAVEYGLIVALIAAAIITLVGTLGDQIQAAFQRVSDGLKEEGLTG</sequence>
<keyword evidence="1" id="KW-0812">Transmembrane</keyword>
<keyword evidence="3" id="KW-1185">Reference proteome</keyword>
<comment type="caution">
    <text evidence="2">The sequence shown here is derived from an EMBL/GenBank/DDBJ whole genome shotgun (WGS) entry which is preliminary data.</text>
</comment>
<dbReference type="Proteomes" id="UP001149009">
    <property type="component" value="Unassembled WGS sequence"/>
</dbReference>
<keyword evidence="1" id="KW-0472">Membrane</keyword>
<dbReference type="Pfam" id="PF04964">
    <property type="entry name" value="Flp_Fap"/>
    <property type="match status" value="1"/>
</dbReference>
<protein>
    <submittedName>
        <fullName evidence="2">Flp family type IVb pilin</fullName>
    </submittedName>
</protein>
<name>A0A9X2X978_9HYPH</name>
<organism evidence="2 3">
    <name type="scientific">Chelativorans petroleitrophicus</name>
    <dbReference type="NCBI Taxonomy" id="2975484"/>
    <lineage>
        <taxon>Bacteria</taxon>
        <taxon>Pseudomonadati</taxon>
        <taxon>Pseudomonadota</taxon>
        <taxon>Alphaproteobacteria</taxon>
        <taxon>Hyphomicrobiales</taxon>
        <taxon>Phyllobacteriaceae</taxon>
        <taxon>Chelativorans</taxon>
    </lineage>
</organism>
<reference evidence="2" key="1">
    <citation type="submission" date="2022-08" db="EMBL/GenBank/DDBJ databases">
        <title>Chelativorans sichuanense sp. nov., a paraffin oil-degrading bacterium isolated from a mixture of oil-based drill cuttings and paddy soil.</title>
        <authorList>
            <person name="Yu J."/>
            <person name="Liu H."/>
            <person name="Chen Q."/>
        </authorList>
    </citation>
    <scope>NUCLEOTIDE SEQUENCE</scope>
    <source>
        <strain evidence="2">SCAU 2101</strain>
    </source>
</reference>
<dbReference type="InterPro" id="IPR007047">
    <property type="entry name" value="Flp_Fap"/>
</dbReference>
<keyword evidence="1" id="KW-1133">Transmembrane helix</keyword>
<dbReference type="AlphaFoldDB" id="A0A9X2X978"/>
<gene>
    <name evidence="2" type="ORF">NYR54_06865</name>
</gene>
<proteinExistence type="predicted"/>
<evidence type="ECO:0000313" key="3">
    <source>
        <dbReference type="Proteomes" id="UP001149009"/>
    </source>
</evidence>
<feature type="transmembrane region" description="Helical" evidence="1">
    <location>
        <begin position="20"/>
        <end position="38"/>
    </location>
</feature>
<accession>A0A9X2X978</accession>
<evidence type="ECO:0000313" key="2">
    <source>
        <dbReference type="EMBL" id="MCT8990015.1"/>
    </source>
</evidence>
<dbReference type="RefSeq" id="WP_261514863.1">
    <property type="nucleotide sequence ID" value="NZ_JAODNV010000007.1"/>
</dbReference>
<evidence type="ECO:0000256" key="1">
    <source>
        <dbReference type="SAM" id="Phobius"/>
    </source>
</evidence>